<name>A0A1H9ITN3_9GAMM</name>
<dbReference type="InterPro" id="IPR027417">
    <property type="entry name" value="P-loop_NTPase"/>
</dbReference>
<proteinExistence type="predicted"/>
<reference evidence="2" key="1">
    <citation type="submission" date="2016-10" db="EMBL/GenBank/DDBJ databases">
        <authorList>
            <person name="Varghese N."/>
            <person name="Submissions S."/>
        </authorList>
    </citation>
    <scope>NUCLEOTIDE SEQUENCE [LARGE SCALE GENOMIC DNA]</scope>
    <source>
        <strain evidence="2">8N4</strain>
    </source>
</reference>
<sequence length="373" mass="41685">MLLFSDNTKQDDLLEYSILVITPDANKMEKVCEQLSMRDVGSIKRFAGNVEQLDQYDDTANTDCIIFDASHLDSPESIIETIDLQLSKNIIKIAFSTKDSLLLADEFEKKDIKYCHYPSQISRIGHLVVRTSKESTSTNTAIRITLLGCKGGVGNSMLSYHAAEFIANKRQSPTLIVQGAYGSQNLDLISKVAISNEVTLLQKNLSALYEERSNAWQFYNQVYEKYECIIFDFTAYNAAEDNIENVLTHTDCLLLVCDRDISSARTAKKILEANNHLMNSNNGVRRVFVCHNQHHGKVSGEINSQEISSLIGKPVDVVIPYLMKTGDPSLPINFSGKNSQYLESLCNLLLGKKSGKPPKPSLFDSIRKISQRG</sequence>
<dbReference type="EMBL" id="FOGC01000006">
    <property type="protein sequence ID" value="SEQ78141.1"/>
    <property type="molecule type" value="Genomic_DNA"/>
</dbReference>
<dbReference type="Gene3D" id="3.40.50.300">
    <property type="entry name" value="P-loop containing nucleotide triphosphate hydrolases"/>
    <property type="match status" value="1"/>
</dbReference>
<protein>
    <submittedName>
        <fullName evidence="1">Pilus assembly protein CpaE</fullName>
    </submittedName>
</protein>
<dbReference type="RefSeq" id="WP_092675899.1">
    <property type="nucleotide sequence ID" value="NZ_FOGC01000006.1"/>
</dbReference>
<accession>A0A1H9ITN3</accession>
<evidence type="ECO:0000313" key="1">
    <source>
        <dbReference type="EMBL" id="SEQ78141.1"/>
    </source>
</evidence>
<dbReference type="OrthoDB" id="7066706at2"/>
<evidence type="ECO:0000313" key="2">
    <source>
        <dbReference type="Proteomes" id="UP000242515"/>
    </source>
</evidence>
<organism evidence="1 2">
    <name type="scientific">Rosenbergiella nectarea</name>
    <dbReference type="NCBI Taxonomy" id="988801"/>
    <lineage>
        <taxon>Bacteria</taxon>
        <taxon>Pseudomonadati</taxon>
        <taxon>Pseudomonadota</taxon>
        <taxon>Gammaproteobacteria</taxon>
        <taxon>Enterobacterales</taxon>
        <taxon>Erwiniaceae</taxon>
        <taxon>Rosenbergiella</taxon>
    </lineage>
</organism>
<dbReference type="Proteomes" id="UP000242515">
    <property type="component" value="Unassembled WGS sequence"/>
</dbReference>
<gene>
    <name evidence="1" type="ORF">SAMN05216522_106186</name>
</gene>
<dbReference type="STRING" id="988801.SAMN05216522_106186"/>
<dbReference type="SUPFAM" id="SSF52540">
    <property type="entry name" value="P-loop containing nucleoside triphosphate hydrolases"/>
    <property type="match status" value="1"/>
</dbReference>
<dbReference type="AlphaFoldDB" id="A0A1H9ITN3"/>
<keyword evidence="2" id="KW-1185">Reference proteome</keyword>